<dbReference type="Proteomes" id="UP000285190">
    <property type="component" value="Unassembled WGS sequence"/>
</dbReference>
<dbReference type="Pfam" id="PF03364">
    <property type="entry name" value="Polyketide_cyc"/>
    <property type="match status" value="1"/>
</dbReference>
<dbReference type="InterPro" id="IPR023393">
    <property type="entry name" value="START-like_dom_sf"/>
</dbReference>
<name>A0A418X511_9BURK</name>
<proteinExistence type="inferred from homology"/>
<evidence type="ECO:0000256" key="1">
    <source>
        <dbReference type="ARBA" id="ARBA00008918"/>
    </source>
</evidence>
<feature type="signal peptide" evidence="2">
    <location>
        <begin position="1"/>
        <end position="20"/>
    </location>
</feature>
<dbReference type="InterPro" id="IPR005031">
    <property type="entry name" value="COQ10_START"/>
</dbReference>
<dbReference type="PANTHER" id="PTHR34060:SF2">
    <property type="entry name" value="OS03G0837900 PROTEIN"/>
    <property type="match status" value="1"/>
</dbReference>
<comment type="caution">
    <text evidence="4">The sequence shown here is derived from an EMBL/GenBank/DDBJ whole genome shotgun (WGS) entry which is preliminary data.</text>
</comment>
<dbReference type="AlphaFoldDB" id="A0A418X511"/>
<dbReference type="Gene3D" id="3.30.530.20">
    <property type="match status" value="1"/>
</dbReference>
<feature type="chain" id="PRO_5018996411" evidence="2">
    <location>
        <begin position="21"/>
        <end position="194"/>
    </location>
</feature>
<gene>
    <name evidence="4" type="ORF">D3870_17530</name>
</gene>
<evidence type="ECO:0000256" key="2">
    <source>
        <dbReference type="SAM" id="SignalP"/>
    </source>
</evidence>
<keyword evidence="5" id="KW-1185">Reference proteome</keyword>
<sequence>MRRLISMLLMLCLPVIAAWAQDTDGVPRMQTMVSRASKDGHTFFEISAKGFVQAAPQQAWRVLTGYERLPEFVPNLRSSKLVARNGNEVILEQESTAGFLFVAQGIHLVLRVTEQPYSAIDIAMVDGDMKHYSARWELTPVEQNGVAGTRITYAGTMEPGFFILPIVGDMVVEKDVKEMMNAVAAEIDRTARVK</sequence>
<keyword evidence="2" id="KW-0732">Signal</keyword>
<accession>A0A418X511</accession>
<comment type="similarity">
    <text evidence="1">Belongs to the ribosome association toxin RatA family.</text>
</comment>
<evidence type="ECO:0000313" key="4">
    <source>
        <dbReference type="EMBL" id="RJG07554.1"/>
    </source>
</evidence>
<dbReference type="PANTHER" id="PTHR34060">
    <property type="entry name" value="POLYKETIDE CYCLASE / DEHYDRASE AND LIPID TRANSPORT PROTEIN"/>
    <property type="match status" value="1"/>
</dbReference>
<organism evidence="4 5">
    <name type="scientific">Noviherbaspirillum cavernae</name>
    <dbReference type="NCBI Taxonomy" id="2320862"/>
    <lineage>
        <taxon>Bacteria</taxon>
        <taxon>Pseudomonadati</taxon>
        <taxon>Pseudomonadota</taxon>
        <taxon>Betaproteobacteria</taxon>
        <taxon>Burkholderiales</taxon>
        <taxon>Oxalobacteraceae</taxon>
        <taxon>Noviherbaspirillum</taxon>
    </lineage>
</organism>
<protein>
    <submittedName>
        <fullName evidence="4">Cyclase/dehydrase</fullName>
    </submittedName>
</protein>
<reference evidence="4 5" key="1">
    <citation type="submission" date="2018-09" db="EMBL/GenBank/DDBJ databases">
        <authorList>
            <person name="Zhu H."/>
        </authorList>
    </citation>
    <scope>NUCLEOTIDE SEQUENCE [LARGE SCALE GENOMIC DNA]</scope>
    <source>
        <strain evidence="4 5">K2R10-39</strain>
    </source>
</reference>
<evidence type="ECO:0000259" key="3">
    <source>
        <dbReference type="Pfam" id="PF03364"/>
    </source>
</evidence>
<evidence type="ECO:0000313" key="5">
    <source>
        <dbReference type="Proteomes" id="UP000285190"/>
    </source>
</evidence>
<dbReference type="EMBL" id="QYUN01000002">
    <property type="protein sequence ID" value="RJG07554.1"/>
    <property type="molecule type" value="Genomic_DNA"/>
</dbReference>
<feature type="domain" description="Coenzyme Q-binding protein COQ10 START" evidence="3">
    <location>
        <begin position="52"/>
        <end position="183"/>
    </location>
</feature>
<dbReference type="SUPFAM" id="SSF55961">
    <property type="entry name" value="Bet v1-like"/>
    <property type="match status" value="1"/>
</dbReference>